<feature type="region of interest" description="Disordered" evidence="1">
    <location>
        <begin position="1"/>
        <end position="97"/>
    </location>
</feature>
<protein>
    <recommendedName>
        <fullName evidence="4">Zn(2)-C6 fungal-type domain-containing protein</fullName>
    </recommendedName>
</protein>
<sequence length="262" mass="29832">MARKHLRQIILKNRMTELRVQSHSDVRVEPEKEEEGGKGESGEVKMKKEKEKGKAKSKVMDKANRKSSGEDKPSSSSCKDKSSSQKGDPMAEDNDGPSASKIPCVLCAFYGDSCVVSVSGKHHACDQCRKSRRRCSLTNNQRKSRQPPVKSEAVIEESSNKPDIVEERRGETRIGREDGYLLRGIQTSLDRQTEIMERQTEVLEGVWSMMEDCRERLGLDFRITGSSQHQSTGEGPSFGRKRLREEDEDDEELSWKRRKERK</sequence>
<proteinExistence type="predicted"/>
<evidence type="ECO:0000313" key="3">
    <source>
        <dbReference type="Proteomes" id="UP000297245"/>
    </source>
</evidence>
<evidence type="ECO:0000313" key="2">
    <source>
        <dbReference type="EMBL" id="THU87287.1"/>
    </source>
</evidence>
<dbReference type="Proteomes" id="UP000297245">
    <property type="component" value="Unassembled WGS sequence"/>
</dbReference>
<evidence type="ECO:0000256" key="1">
    <source>
        <dbReference type="SAM" id="MobiDB-lite"/>
    </source>
</evidence>
<feature type="region of interest" description="Disordered" evidence="1">
    <location>
        <begin position="223"/>
        <end position="262"/>
    </location>
</feature>
<dbReference type="EMBL" id="ML179457">
    <property type="protein sequence ID" value="THU87287.1"/>
    <property type="molecule type" value="Genomic_DNA"/>
</dbReference>
<evidence type="ECO:0008006" key="4">
    <source>
        <dbReference type="Google" id="ProtNLM"/>
    </source>
</evidence>
<keyword evidence="3" id="KW-1185">Reference proteome</keyword>
<feature type="compositionally biased region" description="Basic and acidic residues" evidence="1">
    <location>
        <begin position="14"/>
        <end position="83"/>
    </location>
</feature>
<feature type="compositionally biased region" description="Polar residues" evidence="1">
    <location>
        <begin position="224"/>
        <end position="234"/>
    </location>
</feature>
<accession>A0A4S8LEA5</accession>
<dbReference type="AlphaFoldDB" id="A0A4S8LEA5"/>
<gene>
    <name evidence="2" type="ORF">K435DRAFT_347106</name>
</gene>
<feature type="region of interest" description="Disordered" evidence="1">
    <location>
        <begin position="136"/>
        <end position="163"/>
    </location>
</feature>
<name>A0A4S8LEA5_DENBC</name>
<organism evidence="2 3">
    <name type="scientific">Dendrothele bispora (strain CBS 962.96)</name>
    <dbReference type="NCBI Taxonomy" id="1314807"/>
    <lineage>
        <taxon>Eukaryota</taxon>
        <taxon>Fungi</taxon>
        <taxon>Dikarya</taxon>
        <taxon>Basidiomycota</taxon>
        <taxon>Agaricomycotina</taxon>
        <taxon>Agaricomycetes</taxon>
        <taxon>Agaricomycetidae</taxon>
        <taxon>Agaricales</taxon>
        <taxon>Agaricales incertae sedis</taxon>
        <taxon>Dendrothele</taxon>
    </lineage>
</organism>
<reference evidence="2 3" key="1">
    <citation type="journal article" date="2019" name="Nat. Ecol. Evol.">
        <title>Megaphylogeny resolves global patterns of mushroom evolution.</title>
        <authorList>
            <person name="Varga T."/>
            <person name="Krizsan K."/>
            <person name="Foldi C."/>
            <person name="Dima B."/>
            <person name="Sanchez-Garcia M."/>
            <person name="Sanchez-Ramirez S."/>
            <person name="Szollosi G.J."/>
            <person name="Szarkandi J.G."/>
            <person name="Papp V."/>
            <person name="Albert L."/>
            <person name="Andreopoulos W."/>
            <person name="Angelini C."/>
            <person name="Antonin V."/>
            <person name="Barry K.W."/>
            <person name="Bougher N.L."/>
            <person name="Buchanan P."/>
            <person name="Buyck B."/>
            <person name="Bense V."/>
            <person name="Catcheside P."/>
            <person name="Chovatia M."/>
            <person name="Cooper J."/>
            <person name="Damon W."/>
            <person name="Desjardin D."/>
            <person name="Finy P."/>
            <person name="Geml J."/>
            <person name="Haridas S."/>
            <person name="Hughes K."/>
            <person name="Justo A."/>
            <person name="Karasinski D."/>
            <person name="Kautmanova I."/>
            <person name="Kiss B."/>
            <person name="Kocsube S."/>
            <person name="Kotiranta H."/>
            <person name="LaButti K.M."/>
            <person name="Lechner B.E."/>
            <person name="Liimatainen K."/>
            <person name="Lipzen A."/>
            <person name="Lukacs Z."/>
            <person name="Mihaltcheva S."/>
            <person name="Morgado L.N."/>
            <person name="Niskanen T."/>
            <person name="Noordeloos M.E."/>
            <person name="Ohm R.A."/>
            <person name="Ortiz-Santana B."/>
            <person name="Ovrebo C."/>
            <person name="Racz N."/>
            <person name="Riley R."/>
            <person name="Savchenko A."/>
            <person name="Shiryaev A."/>
            <person name="Soop K."/>
            <person name="Spirin V."/>
            <person name="Szebenyi C."/>
            <person name="Tomsovsky M."/>
            <person name="Tulloss R.E."/>
            <person name="Uehling J."/>
            <person name="Grigoriev I.V."/>
            <person name="Vagvolgyi C."/>
            <person name="Papp T."/>
            <person name="Martin F.M."/>
            <person name="Miettinen O."/>
            <person name="Hibbett D.S."/>
            <person name="Nagy L.G."/>
        </authorList>
    </citation>
    <scope>NUCLEOTIDE SEQUENCE [LARGE SCALE GENOMIC DNA]</scope>
    <source>
        <strain evidence="2 3">CBS 962.96</strain>
    </source>
</reference>